<dbReference type="InterPro" id="IPR003439">
    <property type="entry name" value="ABC_transporter-like_ATP-bd"/>
</dbReference>
<keyword evidence="7 9" id="KW-0472">Membrane</keyword>
<dbReference type="SUPFAM" id="SSF52540">
    <property type="entry name" value="P-loop containing nucleoside triphosphate hydrolases"/>
    <property type="match status" value="1"/>
</dbReference>
<keyword evidence="3 9" id="KW-0812">Transmembrane</keyword>
<feature type="transmembrane region" description="Helical" evidence="9">
    <location>
        <begin position="127"/>
        <end position="148"/>
    </location>
</feature>
<keyword evidence="4" id="KW-0547">Nucleotide-binding</keyword>
<keyword evidence="5 12" id="KW-0067">ATP-binding</keyword>
<evidence type="ECO:0000256" key="3">
    <source>
        <dbReference type="ARBA" id="ARBA00022692"/>
    </source>
</evidence>
<dbReference type="InterPro" id="IPR039421">
    <property type="entry name" value="Type_1_exporter"/>
</dbReference>
<dbReference type="InterPro" id="IPR017871">
    <property type="entry name" value="ABC_transporter-like_CS"/>
</dbReference>
<dbReference type="InterPro" id="IPR011527">
    <property type="entry name" value="ABC1_TM_dom"/>
</dbReference>
<dbReference type="Proteomes" id="UP000712673">
    <property type="component" value="Unassembled WGS sequence"/>
</dbReference>
<evidence type="ECO:0000256" key="5">
    <source>
        <dbReference type="ARBA" id="ARBA00022840"/>
    </source>
</evidence>
<keyword evidence="2" id="KW-0813">Transport</keyword>
<reference evidence="12" key="1">
    <citation type="submission" date="2019-03" db="EMBL/GenBank/DDBJ databases">
        <title>Lake Tanganyika Metagenome-Assembled Genomes (MAGs).</title>
        <authorList>
            <person name="Tran P."/>
        </authorList>
    </citation>
    <scope>NUCLEOTIDE SEQUENCE</scope>
    <source>
        <strain evidence="12">K_DeepCast_65m_m2_066</strain>
    </source>
</reference>
<dbReference type="InterPro" id="IPR027417">
    <property type="entry name" value="P-loop_NTPase"/>
</dbReference>
<name>A0A937W4F8_UNCTE</name>
<proteinExistence type="predicted"/>
<evidence type="ECO:0000256" key="7">
    <source>
        <dbReference type="ARBA" id="ARBA00023136"/>
    </source>
</evidence>
<dbReference type="PANTHER" id="PTHR43394">
    <property type="entry name" value="ATP-DEPENDENT PERMEASE MDL1, MITOCHONDRIAL"/>
    <property type="match status" value="1"/>
</dbReference>
<feature type="domain" description="ABC transmembrane type-1" evidence="11">
    <location>
        <begin position="1"/>
        <end position="272"/>
    </location>
</feature>
<dbReference type="PROSITE" id="PS00211">
    <property type="entry name" value="ABC_TRANSPORTER_1"/>
    <property type="match status" value="1"/>
</dbReference>
<dbReference type="CDD" id="cd18552">
    <property type="entry name" value="ABC_6TM_MsbA_like"/>
    <property type="match status" value="1"/>
</dbReference>
<dbReference type="GO" id="GO:0005886">
    <property type="term" value="C:plasma membrane"/>
    <property type="evidence" value="ECO:0007669"/>
    <property type="project" value="UniProtKB-SubCell"/>
</dbReference>
<evidence type="ECO:0000256" key="2">
    <source>
        <dbReference type="ARBA" id="ARBA00022448"/>
    </source>
</evidence>
<dbReference type="GO" id="GO:0016887">
    <property type="term" value="F:ATP hydrolysis activity"/>
    <property type="evidence" value="ECO:0007669"/>
    <property type="project" value="InterPro"/>
</dbReference>
<dbReference type="Pfam" id="PF00005">
    <property type="entry name" value="ABC_tran"/>
    <property type="match status" value="1"/>
</dbReference>
<evidence type="ECO:0000313" key="13">
    <source>
        <dbReference type="Proteomes" id="UP000712673"/>
    </source>
</evidence>
<dbReference type="FunFam" id="3.40.50.300:FF:000287">
    <property type="entry name" value="Multidrug ABC transporter ATP-binding protein"/>
    <property type="match status" value="1"/>
</dbReference>
<dbReference type="PANTHER" id="PTHR43394:SF1">
    <property type="entry name" value="ATP-BINDING CASSETTE SUB-FAMILY B MEMBER 10, MITOCHONDRIAL"/>
    <property type="match status" value="1"/>
</dbReference>
<feature type="non-terminal residue" evidence="12">
    <location>
        <position position="1"/>
    </location>
</feature>
<feature type="transmembrane region" description="Helical" evidence="9">
    <location>
        <begin position="237"/>
        <end position="257"/>
    </location>
</feature>
<protein>
    <submittedName>
        <fullName evidence="12">ABC transporter ATP-binding protein</fullName>
    </submittedName>
</protein>
<dbReference type="Gene3D" id="1.20.1560.10">
    <property type="entry name" value="ABC transporter type 1, transmembrane domain"/>
    <property type="match status" value="1"/>
</dbReference>
<evidence type="ECO:0000313" key="12">
    <source>
        <dbReference type="EMBL" id="MBM3225998.1"/>
    </source>
</evidence>
<sequence>GTTALAALLVKPVLDQIFVDRDTSRLLFFPLLILLLYVVRGLLSYGHAYLMRSVGQQIIRDMRDQVFAHIQSLPLLHLQAHHTGAWMSRMLSDVALMERAVTSAANDVLRQGLTMVGLIGVAVYRDWFLALCAIGVLPVASLLIMQLARQLRGLNRRAQEQLEQLSAVLAEVFSSLTIVKGFGREAYERERFQQRNTAYYRTAMRATRADEISAPIMECLGALGVAAVVWYGGHQVIAGVTTPGTFFSFLTAIFMLYEPMRKLSRVNNTIQGALAAAERTFAVLDTPDEWVGEAQKPALPPLQHRLTFTDVALRYHPDSPLALHNINLEVMAGEVIALVGASGAGKTSLVHLLPRFYEVTDGGITIDGVDIRQISLASLRAQIGIVSQDIVLFDDTLWQNIRYGHLQASDAQVQEAARAAYAHDFIMHMPQGYDTLIGERGVRLSGGEKQRIAIARALLRNAPILILDEATSALDSASEQVVQYALANLMKDRTTFVIAHRLATIRHASKIVVMHAGTIVEVGSHAELLRHTGYYSELYHLQFKSQE</sequence>
<keyword evidence="6 9" id="KW-1133">Transmembrane helix</keyword>
<gene>
    <name evidence="12" type="ORF">FJZ47_19685</name>
</gene>
<comment type="caution">
    <text evidence="12">The sequence shown here is derived from an EMBL/GenBank/DDBJ whole genome shotgun (WGS) entry which is preliminary data.</text>
</comment>
<dbReference type="Gene3D" id="3.40.50.300">
    <property type="entry name" value="P-loop containing nucleotide triphosphate hydrolases"/>
    <property type="match status" value="1"/>
</dbReference>
<dbReference type="PROSITE" id="PS50929">
    <property type="entry name" value="ABC_TM1F"/>
    <property type="match status" value="1"/>
</dbReference>
<dbReference type="EMBL" id="VGLS01000752">
    <property type="protein sequence ID" value="MBM3225998.1"/>
    <property type="molecule type" value="Genomic_DNA"/>
</dbReference>
<accession>A0A937W4F8</accession>
<dbReference type="AlphaFoldDB" id="A0A937W4F8"/>
<evidence type="ECO:0000256" key="9">
    <source>
        <dbReference type="SAM" id="Phobius"/>
    </source>
</evidence>
<evidence type="ECO:0000259" key="11">
    <source>
        <dbReference type="PROSITE" id="PS50929"/>
    </source>
</evidence>
<keyword evidence="8" id="KW-0175">Coiled coil</keyword>
<comment type="subcellular location">
    <subcellularLocation>
        <location evidence="1">Cell membrane</location>
        <topology evidence="1">Multi-pass membrane protein</topology>
    </subcellularLocation>
</comment>
<evidence type="ECO:0000256" key="8">
    <source>
        <dbReference type="SAM" id="Coils"/>
    </source>
</evidence>
<dbReference type="GO" id="GO:0015421">
    <property type="term" value="F:ABC-type oligopeptide transporter activity"/>
    <property type="evidence" value="ECO:0007669"/>
    <property type="project" value="TreeGrafter"/>
</dbReference>
<dbReference type="SMART" id="SM00382">
    <property type="entry name" value="AAA"/>
    <property type="match status" value="1"/>
</dbReference>
<evidence type="ECO:0000259" key="10">
    <source>
        <dbReference type="PROSITE" id="PS50893"/>
    </source>
</evidence>
<dbReference type="PROSITE" id="PS50893">
    <property type="entry name" value="ABC_TRANSPORTER_2"/>
    <property type="match status" value="1"/>
</dbReference>
<dbReference type="Pfam" id="PF00664">
    <property type="entry name" value="ABC_membrane"/>
    <property type="match status" value="1"/>
</dbReference>
<evidence type="ECO:0000256" key="6">
    <source>
        <dbReference type="ARBA" id="ARBA00022989"/>
    </source>
</evidence>
<dbReference type="SUPFAM" id="SSF90123">
    <property type="entry name" value="ABC transporter transmembrane region"/>
    <property type="match status" value="1"/>
</dbReference>
<evidence type="ECO:0000256" key="4">
    <source>
        <dbReference type="ARBA" id="ARBA00022741"/>
    </source>
</evidence>
<evidence type="ECO:0000256" key="1">
    <source>
        <dbReference type="ARBA" id="ARBA00004651"/>
    </source>
</evidence>
<feature type="coiled-coil region" evidence="8">
    <location>
        <begin position="144"/>
        <end position="171"/>
    </location>
</feature>
<organism evidence="12 13">
    <name type="scientific">Tectimicrobiota bacterium</name>
    <dbReference type="NCBI Taxonomy" id="2528274"/>
    <lineage>
        <taxon>Bacteria</taxon>
        <taxon>Pseudomonadati</taxon>
        <taxon>Nitrospinota/Tectimicrobiota group</taxon>
        <taxon>Candidatus Tectimicrobiota</taxon>
    </lineage>
</organism>
<dbReference type="InterPro" id="IPR036640">
    <property type="entry name" value="ABC1_TM_sf"/>
</dbReference>
<feature type="transmembrane region" description="Helical" evidence="9">
    <location>
        <begin position="26"/>
        <end position="43"/>
    </location>
</feature>
<dbReference type="InterPro" id="IPR003593">
    <property type="entry name" value="AAA+_ATPase"/>
</dbReference>
<dbReference type="GO" id="GO:0005524">
    <property type="term" value="F:ATP binding"/>
    <property type="evidence" value="ECO:0007669"/>
    <property type="project" value="UniProtKB-KW"/>
</dbReference>
<feature type="domain" description="ABC transporter" evidence="10">
    <location>
        <begin position="306"/>
        <end position="541"/>
    </location>
</feature>
<feature type="transmembrane region" description="Helical" evidence="9">
    <location>
        <begin position="212"/>
        <end position="231"/>
    </location>
</feature>